<dbReference type="Proteomes" id="UP001060414">
    <property type="component" value="Chromosome"/>
</dbReference>
<accession>A0ABY5ZFG3</accession>
<evidence type="ECO:0000256" key="1">
    <source>
        <dbReference type="SAM" id="Phobius"/>
    </source>
</evidence>
<keyword evidence="3" id="KW-1185">Reference proteome</keyword>
<proteinExistence type="predicted"/>
<dbReference type="EMBL" id="CP092109">
    <property type="protein sequence ID" value="UWZ77910.1"/>
    <property type="molecule type" value="Genomic_DNA"/>
</dbReference>
<keyword evidence="1" id="KW-0472">Membrane</keyword>
<protein>
    <submittedName>
        <fullName evidence="2">Uncharacterized protein</fullName>
    </submittedName>
</protein>
<sequence>MTLALDAPHLLGLAGALLALGLAAYLLVRFLRYQRARRYRRHFQVLWDRKLRPRCPRCRGLLGEWGMHQSLKFEKHAGRMTQVPVSFGAFRCEPCGTLVRLVDEDGFEMDYQQALTRLGAETTPAGSTLSRPNELTPGNP</sequence>
<dbReference type="RefSeq" id="WP_260746258.1">
    <property type="nucleotide sequence ID" value="NZ_CP092109.1"/>
</dbReference>
<organism evidence="2 3">
    <name type="scientific">Geoalkalibacter halelectricus</name>
    <dbReference type="NCBI Taxonomy" id="2847045"/>
    <lineage>
        <taxon>Bacteria</taxon>
        <taxon>Pseudomonadati</taxon>
        <taxon>Thermodesulfobacteriota</taxon>
        <taxon>Desulfuromonadia</taxon>
        <taxon>Desulfuromonadales</taxon>
        <taxon>Geoalkalibacteraceae</taxon>
        <taxon>Geoalkalibacter</taxon>
    </lineage>
</organism>
<evidence type="ECO:0000313" key="2">
    <source>
        <dbReference type="EMBL" id="UWZ77910.1"/>
    </source>
</evidence>
<gene>
    <name evidence="2" type="ORF">L9S41_09355</name>
</gene>
<keyword evidence="1" id="KW-1133">Transmembrane helix</keyword>
<feature type="transmembrane region" description="Helical" evidence="1">
    <location>
        <begin position="12"/>
        <end position="31"/>
    </location>
</feature>
<name>A0ABY5ZFG3_9BACT</name>
<evidence type="ECO:0000313" key="3">
    <source>
        <dbReference type="Proteomes" id="UP001060414"/>
    </source>
</evidence>
<keyword evidence="1" id="KW-0812">Transmembrane</keyword>
<reference evidence="2" key="1">
    <citation type="journal article" date="2022" name="Environ. Microbiol.">
        <title>Geoalkalibacter halelectricus SAP #1 sp. nov. possessing extracellular electron transfer and mineral#reducing capabilities from a haloalkaline environment.</title>
        <authorList>
            <person name="Yadav S."/>
            <person name="Singh R."/>
            <person name="Sundharam S.S."/>
            <person name="Chaudhary S."/>
            <person name="Krishnamurthi S."/>
            <person name="Patil S.A."/>
        </authorList>
    </citation>
    <scope>NUCLEOTIDE SEQUENCE</scope>
    <source>
        <strain evidence="2">SAP-1</strain>
    </source>
</reference>